<dbReference type="Proteomes" id="UP000284657">
    <property type="component" value="Unassembled WGS sequence"/>
</dbReference>
<evidence type="ECO:0000313" key="2">
    <source>
        <dbReference type="EMBL" id="RLN66760.1"/>
    </source>
</evidence>
<gene>
    <name evidence="2" type="ORF">BBJ29_000023</name>
</gene>
<evidence type="ECO:0000313" key="3">
    <source>
        <dbReference type="Proteomes" id="UP000284657"/>
    </source>
</evidence>
<comment type="caution">
    <text evidence="2">The sequence shown here is derived from an EMBL/GenBank/DDBJ whole genome shotgun (WGS) entry which is preliminary data.</text>
</comment>
<evidence type="ECO:0000256" key="1">
    <source>
        <dbReference type="SAM" id="MobiDB-lite"/>
    </source>
</evidence>
<sequence length="606" mass="68547">MADASNSHHAVKALLTEWTACGRLSYKFRVTPASSARDTTPCMLVTFSKPSTETPAPEAVARLYFHLSEDHQRVRGFTVEQDPHFHDLTAVKFDESVLDRVIRRKLQLQSAHLVDLSDEFASTRVPSVMRAREEKQREHDRETMEEYLLEQMQHADSYNDGKLMIEAFRETIDALDLDSRVSPREVLLALATTDRDDMVDYGEFVSVAADMIDSMSGPAHGNNTAPNGETVMRIDDEDEALDAFEMVSARQTHYTVEKLSALLEAHAERVTTAANAMAARRAAAEIDAKQEATTTILEETNEGDNEDEDEADGEKVARDTSPDEMATDTEDGVNESGLSRRESSATDRRTSSLQQQLHMPRYQLRTLLETPQLLLSQAEINLILALAQTKTDVNGVEEVLCEDLGSLLRRVRRMIFCFQRKGFVDRTEKYLLNQFQAFEKTNLQGSARHLKHRLTQKEVKAAVKKMQKLLISPYQLMQLLALSEEQTDAPEHIVHYQEFIPRMARHMEELVSLDILAEKSSLLHGMHLGVIPIGDFRKALKQLAEQHDFTVGTLSEMKQLTVLADPNGSGRVNYAYFQHLMYPLMRLLLQERELAAARDEARTQCG</sequence>
<accession>A0A3R7JKZ0</accession>
<dbReference type="Gene3D" id="1.10.238.10">
    <property type="entry name" value="EF-hand"/>
    <property type="match status" value="2"/>
</dbReference>
<dbReference type="InterPro" id="IPR011992">
    <property type="entry name" value="EF-hand-dom_pair"/>
</dbReference>
<name>A0A3R7JKZ0_9STRA</name>
<proteinExistence type="predicted"/>
<feature type="compositionally biased region" description="Basic and acidic residues" evidence="1">
    <location>
        <begin position="338"/>
        <end position="350"/>
    </location>
</feature>
<dbReference type="AlphaFoldDB" id="A0A3R7JKZ0"/>
<reference evidence="2 3" key="1">
    <citation type="submission" date="2018-07" db="EMBL/GenBank/DDBJ databases">
        <title>Genome sequencing of oomycete isolates from Chile give support for New Zealand origin for Phytophthora kernoviae and make available the first Nothophytophthora sp. genome.</title>
        <authorList>
            <person name="Studholme D.J."/>
            <person name="Sanfuentes E."/>
            <person name="Panda P."/>
            <person name="Hill R."/>
            <person name="Sambles C."/>
            <person name="Grant M."/>
            <person name="Williams N.M."/>
            <person name="Mcdougal R.L."/>
        </authorList>
    </citation>
    <scope>NUCLEOTIDE SEQUENCE [LARGE SCALE GENOMIC DNA]</scope>
    <source>
        <strain evidence="2">Chile7</strain>
    </source>
</reference>
<dbReference type="EMBL" id="MBAD02000500">
    <property type="protein sequence ID" value="RLN66760.1"/>
    <property type="molecule type" value="Genomic_DNA"/>
</dbReference>
<dbReference type="SUPFAM" id="SSF47473">
    <property type="entry name" value="EF-hand"/>
    <property type="match status" value="1"/>
</dbReference>
<dbReference type="InterPro" id="IPR025663">
    <property type="entry name" value="AKAP_28"/>
</dbReference>
<dbReference type="Pfam" id="PF14469">
    <property type="entry name" value="AKAP28"/>
    <property type="match status" value="1"/>
</dbReference>
<feature type="region of interest" description="Disordered" evidence="1">
    <location>
        <begin position="289"/>
        <end position="356"/>
    </location>
</feature>
<protein>
    <submittedName>
        <fullName evidence="2">Uncharacterized protein</fullName>
    </submittedName>
</protein>
<feature type="compositionally biased region" description="Acidic residues" evidence="1">
    <location>
        <begin position="299"/>
        <end position="312"/>
    </location>
</feature>
<organism evidence="2 3">
    <name type="scientific">Phytophthora kernoviae</name>
    <dbReference type="NCBI Taxonomy" id="325452"/>
    <lineage>
        <taxon>Eukaryota</taxon>
        <taxon>Sar</taxon>
        <taxon>Stramenopiles</taxon>
        <taxon>Oomycota</taxon>
        <taxon>Peronosporomycetes</taxon>
        <taxon>Peronosporales</taxon>
        <taxon>Peronosporaceae</taxon>
        <taxon>Phytophthora</taxon>
    </lineage>
</organism>